<reference evidence="2 3" key="1">
    <citation type="submission" date="2020-07" db="EMBL/GenBank/DDBJ databases">
        <title>The complete genome of Paracoccus pantotrophus ACCC 10489.</title>
        <authorList>
            <person name="Si Y."/>
        </authorList>
    </citation>
    <scope>NUCLEOTIDE SEQUENCE [LARGE SCALE GENOMIC DNA]</scope>
    <source>
        <strain evidence="2 3">ACCC10489</strain>
    </source>
</reference>
<dbReference type="AlphaFoldDB" id="A0A7H9BUR0"/>
<dbReference type="EMBL" id="CP058690">
    <property type="protein sequence ID" value="QLH14922.1"/>
    <property type="molecule type" value="Genomic_DNA"/>
</dbReference>
<evidence type="ECO:0000313" key="3">
    <source>
        <dbReference type="Proteomes" id="UP000509322"/>
    </source>
</evidence>
<proteinExistence type="predicted"/>
<dbReference type="RefSeq" id="WP_036764897.1">
    <property type="nucleotide sequence ID" value="NZ_CP058690.1"/>
</dbReference>
<feature type="signal peptide" evidence="1">
    <location>
        <begin position="1"/>
        <end position="17"/>
    </location>
</feature>
<name>A0A7H9BUR0_PARPN</name>
<evidence type="ECO:0008006" key="4">
    <source>
        <dbReference type="Google" id="ProtNLM"/>
    </source>
</evidence>
<accession>A0A7H9BUR0</accession>
<dbReference type="Proteomes" id="UP000509322">
    <property type="component" value="Chromosome 2"/>
</dbReference>
<feature type="chain" id="PRO_5028930071" description="Lipoprotein" evidence="1">
    <location>
        <begin position="18"/>
        <end position="64"/>
    </location>
</feature>
<protein>
    <recommendedName>
        <fullName evidence="4">Lipoprotein</fullName>
    </recommendedName>
</protein>
<sequence length="64" mass="6728">MRNWLLVLLLAIGPLAACDDSGSDGYTGGHGVGLLVDDPDDPNNWPLCSDGARHPDCSYAPLGY</sequence>
<gene>
    <name evidence="2" type="ORF">HYQ43_11685</name>
</gene>
<dbReference type="GeneID" id="93452742"/>
<evidence type="ECO:0000313" key="2">
    <source>
        <dbReference type="EMBL" id="QLH14922.1"/>
    </source>
</evidence>
<organism evidence="2 3">
    <name type="scientific">Paracoccus pantotrophus</name>
    <name type="common">Thiosphaera pantotropha</name>
    <dbReference type="NCBI Taxonomy" id="82367"/>
    <lineage>
        <taxon>Bacteria</taxon>
        <taxon>Pseudomonadati</taxon>
        <taxon>Pseudomonadota</taxon>
        <taxon>Alphaproteobacteria</taxon>
        <taxon>Rhodobacterales</taxon>
        <taxon>Paracoccaceae</taxon>
        <taxon>Paracoccus</taxon>
    </lineage>
</organism>
<keyword evidence="1" id="KW-0732">Signal</keyword>
<evidence type="ECO:0000256" key="1">
    <source>
        <dbReference type="SAM" id="SignalP"/>
    </source>
</evidence>